<keyword evidence="3" id="KW-1185">Reference proteome</keyword>
<reference evidence="2" key="1">
    <citation type="submission" date="2016-12" db="EMBL/GenBank/DDBJ databases">
        <title>Draft genome sequence of Roseomonas mucosa strain AU37, isolated from a peripheral intravenous catheter.</title>
        <authorList>
            <person name="Choudhury M.A."/>
            <person name="Sidjabat H.E."/>
            <person name="Wailan A.M."/>
            <person name="Zhang L."/>
            <person name="Marsh N.M."/>
            <person name="Rickard C.M."/>
            <person name="Davies M."/>
            <person name="Mcmillan D.J."/>
        </authorList>
    </citation>
    <scope>NUCLEOTIDE SEQUENCE [LARGE SCALE GENOMIC DNA]</scope>
    <source>
        <strain evidence="2">AU37</strain>
    </source>
</reference>
<feature type="compositionally biased region" description="Pro residues" evidence="1">
    <location>
        <begin position="51"/>
        <end position="69"/>
    </location>
</feature>
<name>A0A1S8D2X1_9PROT</name>
<evidence type="ECO:0000256" key="1">
    <source>
        <dbReference type="SAM" id="MobiDB-lite"/>
    </source>
</evidence>
<protein>
    <submittedName>
        <fullName evidence="2">Uncharacterized protein</fullName>
    </submittedName>
</protein>
<accession>A0A1S8D2X1</accession>
<dbReference type="Proteomes" id="UP000054844">
    <property type="component" value="Unassembled WGS sequence"/>
</dbReference>
<feature type="region of interest" description="Disordered" evidence="1">
    <location>
        <begin position="1"/>
        <end position="118"/>
    </location>
</feature>
<dbReference type="GeneID" id="99633975"/>
<gene>
    <name evidence="2" type="ORF">APZ41_015950</name>
</gene>
<feature type="compositionally biased region" description="Pro residues" evidence="1">
    <location>
        <begin position="85"/>
        <end position="101"/>
    </location>
</feature>
<dbReference type="STRING" id="207340.APZ41_015950"/>
<dbReference type="RefSeq" id="WP_019461156.1">
    <property type="nucleotide sequence ID" value="NZ_CP025060.1"/>
</dbReference>
<proteinExistence type="predicted"/>
<sequence>MPHSPQAAPAPHWPPAAPSGSAAWPSEQGTGQPGHGYPPPFPGTGFAPSQPGFPPPVANAHPLAPPSYPAPSGWPDSTRNTPAASWPPPSAMPPSIPPGPAPAASGHPGPAQPPPRAAEMDFALLAAVDHAMADLRAAVNAPQPAAGSLSELLRGIANATTPSPFSPDQR</sequence>
<feature type="compositionally biased region" description="Low complexity" evidence="1">
    <location>
        <begin position="1"/>
        <end position="10"/>
    </location>
</feature>
<comment type="caution">
    <text evidence="2">The sequence shown here is derived from an EMBL/GenBank/DDBJ whole genome shotgun (WGS) entry which is preliminary data.</text>
</comment>
<dbReference type="EMBL" id="LLWF02000067">
    <property type="protein sequence ID" value="ONH82177.1"/>
    <property type="molecule type" value="Genomic_DNA"/>
</dbReference>
<organism evidence="2 3">
    <name type="scientific">Roseomonas mucosa</name>
    <dbReference type="NCBI Taxonomy" id="207340"/>
    <lineage>
        <taxon>Bacteria</taxon>
        <taxon>Pseudomonadati</taxon>
        <taxon>Pseudomonadota</taxon>
        <taxon>Alphaproteobacteria</taxon>
        <taxon>Acetobacterales</taxon>
        <taxon>Roseomonadaceae</taxon>
        <taxon>Roseomonas</taxon>
    </lineage>
</organism>
<evidence type="ECO:0000313" key="2">
    <source>
        <dbReference type="EMBL" id="ONH82177.1"/>
    </source>
</evidence>
<dbReference type="AlphaFoldDB" id="A0A1S8D2X1"/>
<evidence type="ECO:0000313" key="3">
    <source>
        <dbReference type="Proteomes" id="UP000054844"/>
    </source>
</evidence>